<dbReference type="SUPFAM" id="SSF57783">
    <property type="entry name" value="Zinc beta-ribbon"/>
    <property type="match status" value="1"/>
</dbReference>
<sequence>MARPSDIDFSKWMEPAARLLRGEPNRVLSKNKTLRWGRGGSFSVDIEKGTWFDHEEGIGGGVLDFLKREKGIDGREAVEWLNRELGASIYVEQQKRRANGSGRSHSVHDHDDDGLDSSVPPWDERDVPAAAAQPFLSTKPEITAVYDYTDLAGELLYQVCRKEWIDNAKRRKTFSQRRPSPDEKGVWFWGLDAGEYMRRAPGQDWLKYDKDRWKEWGCKEKRRLEEPISHTLYRLPEIREAIAAGETIYLCEGEKDVETLVRMGLAATTNSGGAKHWDPELHAELLRGADVVIVPDHDKAGRERVPKVAGALRGIAARVRVCDLSAIWPDIGEKEDVTDWIEKGGGTRERLEAYVADLPSWEPPPYNSRFGAITWGDIFKTGPAYEWLVKGIVPMREAVLVYGAPQTGKSFWTQDLAAHVARGVDFFGHRVRRAGVVYCAFEGGKGFRKRQQAYALHHKLRPEDSIDMVVLTRRADLFSGDEDVEALIAEILHWGSVFSEPLGLIVLDTWSAATPGANENASEDVSRVRARVMRIVEACQCSVLVVHHKPAGGGRPRGHGSLTGDFETTIDVDWATREEGKHAIQLKDADGRPLRKAVLTKQREGETGPVCTFVLRQVETGRDADGDPVTSCVVTAPAGAVEDTSARIADTKGPRISEDGRWHLKPNLETAFRGLAEALKRKGRAAPQEIRAPANVECVTLSEWRDEYERLAQGEDEDPDKLKERVKKARDRAAEKLLLAGFIGKDGEWIWRTSKRVFGIDPPETRKRSEPIAEAIAEAIDDLLDVPFA</sequence>
<dbReference type="EMBL" id="JACIEN010000002">
    <property type="protein sequence ID" value="MBB4017364.1"/>
    <property type="molecule type" value="Genomic_DNA"/>
</dbReference>
<dbReference type="RefSeq" id="WP_183316721.1">
    <property type="nucleotide sequence ID" value="NZ_JACIEN010000002.1"/>
</dbReference>
<dbReference type="GO" id="GO:0008270">
    <property type="term" value="F:zinc ion binding"/>
    <property type="evidence" value="ECO:0007669"/>
    <property type="project" value="InterPro"/>
</dbReference>
<dbReference type="Gene3D" id="3.90.580.10">
    <property type="entry name" value="Zinc finger, CHC2-type domain"/>
    <property type="match status" value="1"/>
</dbReference>
<dbReference type="GO" id="GO:0003677">
    <property type="term" value="F:DNA binding"/>
    <property type="evidence" value="ECO:0007669"/>
    <property type="project" value="InterPro"/>
</dbReference>
<evidence type="ECO:0000313" key="3">
    <source>
        <dbReference type="Proteomes" id="UP000577362"/>
    </source>
</evidence>
<dbReference type="InterPro" id="IPR036977">
    <property type="entry name" value="DNA_primase_Znf_CHC2"/>
</dbReference>
<protein>
    <recommendedName>
        <fullName evidence="4">AAA+ ATPase domain-containing protein</fullName>
    </recommendedName>
</protein>
<name>A0A840BWI2_9HYPH</name>
<organism evidence="2 3">
    <name type="scientific">Chelatococcus caeni</name>
    <dbReference type="NCBI Taxonomy" id="1348468"/>
    <lineage>
        <taxon>Bacteria</taxon>
        <taxon>Pseudomonadati</taxon>
        <taxon>Pseudomonadota</taxon>
        <taxon>Alphaproteobacteria</taxon>
        <taxon>Hyphomicrobiales</taxon>
        <taxon>Chelatococcaceae</taxon>
        <taxon>Chelatococcus</taxon>
    </lineage>
</organism>
<dbReference type="AlphaFoldDB" id="A0A840BWI2"/>
<dbReference type="InterPro" id="IPR027417">
    <property type="entry name" value="P-loop_NTPase"/>
</dbReference>
<reference evidence="2 3" key="1">
    <citation type="submission" date="2020-08" db="EMBL/GenBank/DDBJ databases">
        <title>Genomic Encyclopedia of Type Strains, Phase IV (KMG-IV): sequencing the most valuable type-strain genomes for metagenomic binning, comparative biology and taxonomic classification.</title>
        <authorList>
            <person name="Goeker M."/>
        </authorList>
    </citation>
    <scope>NUCLEOTIDE SEQUENCE [LARGE SCALE GENOMIC DNA]</scope>
    <source>
        <strain evidence="2 3">DSM 103737</strain>
    </source>
</reference>
<dbReference type="SUPFAM" id="SSF56731">
    <property type="entry name" value="DNA primase core"/>
    <property type="match status" value="1"/>
</dbReference>
<gene>
    <name evidence="2" type="ORF">GGR16_002393</name>
</gene>
<accession>A0A840BWI2</accession>
<proteinExistence type="predicted"/>
<dbReference type="Gene3D" id="3.40.50.300">
    <property type="entry name" value="P-loop containing nucleotide triphosphate hydrolases"/>
    <property type="match status" value="1"/>
</dbReference>
<dbReference type="SUPFAM" id="SSF52540">
    <property type="entry name" value="P-loop containing nucleoside triphosphate hydrolases"/>
    <property type="match status" value="1"/>
</dbReference>
<feature type="region of interest" description="Disordered" evidence="1">
    <location>
        <begin position="96"/>
        <end position="124"/>
    </location>
</feature>
<keyword evidence="3" id="KW-1185">Reference proteome</keyword>
<dbReference type="GO" id="GO:0006260">
    <property type="term" value="P:DNA replication"/>
    <property type="evidence" value="ECO:0007669"/>
    <property type="project" value="InterPro"/>
</dbReference>
<dbReference type="Pfam" id="PF13481">
    <property type="entry name" value="AAA_25"/>
    <property type="match status" value="1"/>
</dbReference>
<comment type="caution">
    <text evidence="2">The sequence shown here is derived from an EMBL/GenBank/DDBJ whole genome shotgun (WGS) entry which is preliminary data.</text>
</comment>
<evidence type="ECO:0008006" key="4">
    <source>
        <dbReference type="Google" id="ProtNLM"/>
    </source>
</evidence>
<dbReference type="Proteomes" id="UP000577362">
    <property type="component" value="Unassembled WGS sequence"/>
</dbReference>
<evidence type="ECO:0000313" key="2">
    <source>
        <dbReference type="EMBL" id="MBB4017364.1"/>
    </source>
</evidence>
<evidence type="ECO:0000256" key="1">
    <source>
        <dbReference type="SAM" id="MobiDB-lite"/>
    </source>
</evidence>
<dbReference type="Gene3D" id="3.40.1360.10">
    <property type="match status" value="1"/>
</dbReference>